<protein>
    <submittedName>
        <fullName evidence="2">DUF2970 domain-containing protein</fullName>
    </submittedName>
</protein>
<keyword evidence="3" id="KW-1185">Reference proteome</keyword>
<evidence type="ECO:0000313" key="2">
    <source>
        <dbReference type="EMBL" id="MXR36080.1"/>
    </source>
</evidence>
<comment type="caution">
    <text evidence="2">The sequence shown here is derived from an EMBL/GenBank/DDBJ whole genome shotgun (WGS) entry which is preliminary data.</text>
</comment>
<dbReference type="EMBL" id="WSSB01000002">
    <property type="protein sequence ID" value="MXR36080.1"/>
    <property type="molecule type" value="Genomic_DNA"/>
</dbReference>
<keyword evidence="1" id="KW-0472">Membrane</keyword>
<keyword evidence="1" id="KW-1133">Transmembrane helix</keyword>
<dbReference type="Proteomes" id="UP000467214">
    <property type="component" value="Unassembled WGS sequence"/>
</dbReference>
<proteinExistence type="predicted"/>
<sequence length="62" mass="6812">MRLWAALLAVLSAFGGVRKRQAAESDRRLKPYEIIAAALLLALLLIVFLLWVVRRVTHGAGG</sequence>
<dbReference type="InterPro" id="IPR021344">
    <property type="entry name" value="DUF2970"/>
</dbReference>
<gene>
    <name evidence="2" type="ORF">GQF02_03700</name>
</gene>
<dbReference type="Pfam" id="PF11174">
    <property type="entry name" value="DUF2970"/>
    <property type="match status" value="1"/>
</dbReference>
<keyword evidence="1" id="KW-0812">Transmembrane</keyword>
<accession>A0A845BL06</accession>
<evidence type="ECO:0000313" key="3">
    <source>
        <dbReference type="Proteomes" id="UP000467214"/>
    </source>
</evidence>
<reference evidence="2 3" key="1">
    <citation type="submission" date="2019-12" db="EMBL/GenBank/DDBJ databases">
        <title>Neisseriaceae gen. nov. sp. Genome sequencing and assembly.</title>
        <authorList>
            <person name="Liu Z."/>
            <person name="Li A."/>
        </authorList>
    </citation>
    <scope>NUCLEOTIDE SEQUENCE [LARGE SCALE GENOMIC DNA]</scope>
    <source>
        <strain evidence="2 3">B2N2-7</strain>
    </source>
</reference>
<organism evidence="2 3">
    <name type="scientific">Craterilacuibacter sinensis</name>
    <dbReference type="NCBI Taxonomy" id="2686017"/>
    <lineage>
        <taxon>Bacteria</taxon>
        <taxon>Pseudomonadati</taxon>
        <taxon>Pseudomonadota</taxon>
        <taxon>Betaproteobacteria</taxon>
        <taxon>Neisseriales</taxon>
        <taxon>Neisseriaceae</taxon>
        <taxon>Craterilacuibacter</taxon>
    </lineage>
</organism>
<feature type="transmembrane region" description="Helical" evidence="1">
    <location>
        <begin position="32"/>
        <end position="53"/>
    </location>
</feature>
<name>A0A845BL06_9NEIS</name>
<dbReference type="AlphaFoldDB" id="A0A845BL06"/>
<evidence type="ECO:0000256" key="1">
    <source>
        <dbReference type="SAM" id="Phobius"/>
    </source>
</evidence>
<dbReference type="RefSeq" id="WP_160794923.1">
    <property type="nucleotide sequence ID" value="NZ_WSSB01000002.1"/>
</dbReference>